<dbReference type="EMBL" id="JACGCI010000100">
    <property type="protein sequence ID" value="KAF6745747.1"/>
    <property type="molecule type" value="Genomic_DNA"/>
</dbReference>
<evidence type="ECO:0000313" key="3">
    <source>
        <dbReference type="Proteomes" id="UP000521943"/>
    </source>
</evidence>
<sequence>MDQAEQTHLGVKKERGDTRADASCCRVKARAFEDARTIKWLTARVEELEAYQNRGNLLERSERRLKKQLRDVREELRDKKSELGGVTSEFLDAQSKVEEQTYHMDGLRKQVDRYRGWWLNEYLFVKILLDLVPCPKDVEEIASCSHDRYRTYCDERTN</sequence>
<organism evidence="2 3">
    <name type="scientific">Ephemerocybe angulata</name>
    <dbReference type="NCBI Taxonomy" id="980116"/>
    <lineage>
        <taxon>Eukaryota</taxon>
        <taxon>Fungi</taxon>
        <taxon>Dikarya</taxon>
        <taxon>Basidiomycota</taxon>
        <taxon>Agaricomycotina</taxon>
        <taxon>Agaricomycetes</taxon>
        <taxon>Agaricomycetidae</taxon>
        <taxon>Agaricales</taxon>
        <taxon>Agaricineae</taxon>
        <taxon>Psathyrellaceae</taxon>
        <taxon>Ephemerocybe</taxon>
    </lineage>
</organism>
<keyword evidence="1" id="KW-0175">Coiled coil</keyword>
<name>A0A8H6HGB8_9AGAR</name>
<feature type="coiled-coil region" evidence="1">
    <location>
        <begin position="48"/>
        <end position="82"/>
    </location>
</feature>
<gene>
    <name evidence="2" type="ORF">DFP72DRAFT_856053</name>
</gene>
<reference evidence="2 3" key="1">
    <citation type="submission" date="2020-07" db="EMBL/GenBank/DDBJ databases">
        <title>Comparative genomics of pyrophilous fungi reveals a link between fire events and developmental genes.</title>
        <authorList>
            <consortium name="DOE Joint Genome Institute"/>
            <person name="Steindorff A.S."/>
            <person name="Carver A."/>
            <person name="Calhoun S."/>
            <person name="Stillman K."/>
            <person name="Liu H."/>
            <person name="Lipzen A."/>
            <person name="Pangilinan J."/>
            <person name="Labutti K."/>
            <person name="Bruns T.D."/>
            <person name="Grigoriev I.V."/>
        </authorList>
    </citation>
    <scope>NUCLEOTIDE SEQUENCE [LARGE SCALE GENOMIC DNA]</scope>
    <source>
        <strain evidence="2 3">CBS 144469</strain>
    </source>
</reference>
<proteinExistence type="predicted"/>
<accession>A0A8H6HGB8</accession>
<keyword evidence="3" id="KW-1185">Reference proteome</keyword>
<protein>
    <submittedName>
        <fullName evidence="2">Uncharacterized protein</fullName>
    </submittedName>
</protein>
<dbReference type="Proteomes" id="UP000521943">
    <property type="component" value="Unassembled WGS sequence"/>
</dbReference>
<dbReference type="AlphaFoldDB" id="A0A8H6HGB8"/>
<evidence type="ECO:0000256" key="1">
    <source>
        <dbReference type="SAM" id="Coils"/>
    </source>
</evidence>
<comment type="caution">
    <text evidence="2">The sequence shown here is derived from an EMBL/GenBank/DDBJ whole genome shotgun (WGS) entry which is preliminary data.</text>
</comment>
<evidence type="ECO:0000313" key="2">
    <source>
        <dbReference type="EMBL" id="KAF6745747.1"/>
    </source>
</evidence>
<dbReference type="OrthoDB" id="3109801at2759"/>